<dbReference type="InterPro" id="IPR000701">
    <property type="entry name" value="SuccDH_FuR_B_TM-su"/>
</dbReference>
<keyword evidence="13 16" id="KW-1133">Transmembrane helix</keyword>
<evidence type="ECO:0000256" key="7">
    <source>
        <dbReference type="ARBA" id="ARBA00022448"/>
    </source>
</evidence>
<reference evidence="17 18" key="1">
    <citation type="submission" date="2020-06" db="EMBL/GenBank/DDBJ databases">
        <title>Oricola thermophila sp. nov. isolated from a tidal sediments.</title>
        <authorList>
            <person name="Kwon K.K."/>
            <person name="Yang S.-H."/>
            <person name="Park M.-J."/>
        </authorList>
    </citation>
    <scope>NUCLEOTIDE SEQUENCE [LARGE SCALE GENOMIC DNA]</scope>
    <source>
        <strain evidence="17 18">MEBiC13590</strain>
    </source>
</reference>
<evidence type="ECO:0000313" key="17">
    <source>
        <dbReference type="EMBL" id="QKV19973.1"/>
    </source>
</evidence>
<keyword evidence="15 16" id="KW-0472">Membrane</keyword>
<feature type="transmembrane region" description="Helical" evidence="16">
    <location>
        <begin position="98"/>
        <end position="120"/>
    </location>
</feature>
<comment type="pathway">
    <text evidence="4">Carbohydrate metabolism; tricarboxylic acid cycle.</text>
</comment>
<dbReference type="UniPathway" id="UPA00223"/>
<feature type="transmembrane region" description="Helical" evidence="16">
    <location>
        <begin position="58"/>
        <end position="77"/>
    </location>
</feature>
<protein>
    <recommendedName>
        <fullName evidence="6">Succinate dehydrogenase hydrophobic membrane anchor subunit</fullName>
    </recommendedName>
</protein>
<dbReference type="NCBIfam" id="TIGR02968">
    <property type="entry name" value="succ_dehyd_anc"/>
    <property type="match status" value="1"/>
</dbReference>
<sequence length="126" mass="13624">MSILTSYKRAHGLGSAKDGTEHFWRQRVTAVANVPLMIAFVWIVASCMGQPYEAVRATLGQPLVAVILLLVVVSGLYHAKLGMQVIIEDYVHGEKTKFAALLANVFFTFAVGALAVFSILKLAFAG</sequence>
<dbReference type="InterPro" id="IPR014312">
    <property type="entry name" value="Succ_DH_anchor"/>
</dbReference>
<dbReference type="GO" id="GO:0020037">
    <property type="term" value="F:heme binding"/>
    <property type="evidence" value="ECO:0007669"/>
    <property type="project" value="InterPro"/>
</dbReference>
<dbReference type="InterPro" id="IPR034804">
    <property type="entry name" value="SQR/QFR_C/D"/>
</dbReference>
<evidence type="ECO:0000256" key="4">
    <source>
        <dbReference type="ARBA" id="ARBA00005163"/>
    </source>
</evidence>
<keyword evidence="12" id="KW-0249">Electron transport</keyword>
<dbReference type="Pfam" id="PF01127">
    <property type="entry name" value="Sdh_cyt"/>
    <property type="match status" value="1"/>
</dbReference>
<dbReference type="AlphaFoldDB" id="A0A6N1VHR7"/>
<evidence type="ECO:0000256" key="14">
    <source>
        <dbReference type="ARBA" id="ARBA00023004"/>
    </source>
</evidence>
<dbReference type="Gene3D" id="1.20.1300.10">
    <property type="entry name" value="Fumarate reductase/succinate dehydrogenase, transmembrane subunit"/>
    <property type="match status" value="1"/>
</dbReference>
<evidence type="ECO:0000256" key="6">
    <source>
        <dbReference type="ARBA" id="ARBA00019425"/>
    </source>
</evidence>
<keyword evidence="11" id="KW-0479">Metal-binding</keyword>
<keyword evidence="18" id="KW-1185">Reference proteome</keyword>
<evidence type="ECO:0000313" key="18">
    <source>
        <dbReference type="Proteomes" id="UP000509367"/>
    </source>
</evidence>
<comment type="subcellular location">
    <subcellularLocation>
        <location evidence="3">Membrane</location>
        <topology evidence="3">Multi-pass membrane protein</topology>
    </subcellularLocation>
</comment>
<organism evidence="17 18">
    <name type="scientific">Oricola thermophila</name>
    <dbReference type="NCBI Taxonomy" id="2742145"/>
    <lineage>
        <taxon>Bacteria</taxon>
        <taxon>Pseudomonadati</taxon>
        <taxon>Pseudomonadota</taxon>
        <taxon>Alphaproteobacteria</taxon>
        <taxon>Hyphomicrobiales</taxon>
        <taxon>Ahrensiaceae</taxon>
        <taxon>Oricola</taxon>
    </lineage>
</organism>
<evidence type="ECO:0000256" key="9">
    <source>
        <dbReference type="ARBA" id="ARBA00022617"/>
    </source>
</evidence>
<accession>A0A6N1VHR7</accession>
<dbReference type="GO" id="GO:0046872">
    <property type="term" value="F:metal ion binding"/>
    <property type="evidence" value="ECO:0007669"/>
    <property type="project" value="UniProtKB-KW"/>
</dbReference>
<keyword evidence="9" id="KW-0349">Heme</keyword>
<evidence type="ECO:0000256" key="5">
    <source>
        <dbReference type="ARBA" id="ARBA00011558"/>
    </source>
</evidence>
<evidence type="ECO:0000256" key="3">
    <source>
        <dbReference type="ARBA" id="ARBA00004141"/>
    </source>
</evidence>
<dbReference type="SUPFAM" id="SSF81343">
    <property type="entry name" value="Fumarate reductase respiratory complex transmembrane subunits"/>
    <property type="match status" value="1"/>
</dbReference>
<comment type="cofactor">
    <cofactor evidence="1">
        <name>heme</name>
        <dbReference type="ChEBI" id="CHEBI:30413"/>
    </cofactor>
</comment>
<comment type="function">
    <text evidence="2">Membrane-anchoring subunit of succinate dehydrogenase (SDH).</text>
</comment>
<name>A0A6N1VHR7_9HYPH</name>
<gene>
    <name evidence="17" type="primary">sdhD</name>
    <name evidence="17" type="ORF">HTY61_16685</name>
</gene>
<dbReference type="GO" id="GO:0006099">
    <property type="term" value="P:tricarboxylic acid cycle"/>
    <property type="evidence" value="ECO:0007669"/>
    <property type="project" value="UniProtKB-UniPathway"/>
</dbReference>
<evidence type="ECO:0000256" key="15">
    <source>
        <dbReference type="ARBA" id="ARBA00023136"/>
    </source>
</evidence>
<dbReference type="EMBL" id="CP054836">
    <property type="protein sequence ID" value="QKV19973.1"/>
    <property type="molecule type" value="Genomic_DNA"/>
</dbReference>
<evidence type="ECO:0000256" key="13">
    <source>
        <dbReference type="ARBA" id="ARBA00022989"/>
    </source>
</evidence>
<evidence type="ECO:0000256" key="11">
    <source>
        <dbReference type="ARBA" id="ARBA00022723"/>
    </source>
</evidence>
<evidence type="ECO:0000256" key="16">
    <source>
        <dbReference type="SAM" id="Phobius"/>
    </source>
</evidence>
<dbReference type="Proteomes" id="UP000509367">
    <property type="component" value="Chromosome"/>
</dbReference>
<keyword evidence="10 16" id="KW-0812">Transmembrane</keyword>
<comment type="subunit">
    <text evidence="5">Part of an enzyme complex containing four subunits: a flavoprotein, an iron-sulfur protein, plus two membrane-anchoring proteins, SdhC and SdhD.</text>
</comment>
<evidence type="ECO:0000256" key="12">
    <source>
        <dbReference type="ARBA" id="ARBA00022982"/>
    </source>
</evidence>
<dbReference type="CDD" id="cd03495">
    <property type="entry name" value="SQR_TypeC_SdhD_like"/>
    <property type="match status" value="1"/>
</dbReference>
<evidence type="ECO:0000256" key="10">
    <source>
        <dbReference type="ARBA" id="ARBA00022692"/>
    </source>
</evidence>
<keyword evidence="14" id="KW-0408">Iron</keyword>
<keyword evidence="7" id="KW-0813">Transport</keyword>
<proteinExistence type="predicted"/>
<dbReference type="GO" id="GO:0016020">
    <property type="term" value="C:membrane"/>
    <property type="evidence" value="ECO:0007669"/>
    <property type="project" value="UniProtKB-SubCell"/>
</dbReference>
<evidence type="ECO:0000256" key="1">
    <source>
        <dbReference type="ARBA" id="ARBA00001971"/>
    </source>
</evidence>
<dbReference type="KEGG" id="orm:HTY61_16685"/>
<keyword evidence="8" id="KW-0816">Tricarboxylic acid cycle</keyword>
<evidence type="ECO:0000256" key="8">
    <source>
        <dbReference type="ARBA" id="ARBA00022532"/>
    </source>
</evidence>
<evidence type="ECO:0000256" key="2">
    <source>
        <dbReference type="ARBA" id="ARBA00004050"/>
    </source>
</evidence>
<feature type="transmembrane region" description="Helical" evidence="16">
    <location>
        <begin position="30"/>
        <end position="52"/>
    </location>
</feature>
<dbReference type="RefSeq" id="WP_175277864.1">
    <property type="nucleotide sequence ID" value="NZ_CP054836.1"/>
</dbReference>